<dbReference type="EMBL" id="AM748703">
    <property type="protein sequence ID" value="CAO02573.1"/>
    <property type="molecule type" value="Genomic_DNA"/>
</dbReference>
<protein>
    <recommendedName>
        <fullName evidence="1">Zn(2)-C6 fungal-type domain-containing protein</fullName>
    </recommendedName>
</protein>
<dbReference type="GO" id="GO:0008270">
    <property type="term" value="F:zinc ion binding"/>
    <property type="evidence" value="ECO:0007669"/>
    <property type="project" value="InterPro"/>
</dbReference>
<dbReference type="GO" id="GO:0000981">
    <property type="term" value="F:DNA-binding transcription factor activity, RNA polymerase II-specific"/>
    <property type="evidence" value="ECO:0007669"/>
    <property type="project" value="InterPro"/>
</dbReference>
<sequence>MMVDEQKKCSNKKALRSCVRCRKNKIKCDLQETRPDCCTPCKKKGHECYVDFVVPHQRSQELLNLYQTVSEVKGTIGRLGIKYDKLGEKSLKVLDLDSSEVTGSMHSKVLKLGDDEFIFFTMESDRLCVNGLSISRSQLDIAFGEFRGLVENMLELYGRWEAESNSVSEGVIDESVGKYSCEKLFTSGQLPFLLCIVNFYFETPGLNYGLLFDRVLDDYCTMALEDDDSGISFDRKTLAKVITGTTGAESAPHFNGELFVKKMTLYLFYHIVMYGTERYLGAFLNKYIKTLENVRKKVNIEKNWEVKWVNFYVKIFDVMDNAKEPLDLSGEKEAFLRLLGHDSKVVYGEEIDETFAEDLVQCYEDIEPFLIPCSMRAPFFNVFLAQYITMNYFLSCTRGYVIDDKISRIPYNGFNGKVEYSIFEVCDKKKKAEDVKDEKSEVEKESFNGNETAEDSSEMRYRGEYAKGFVMRFENLEMSEVVAKCLTPKGYANVRGCSCCCLIKDLCETVIWKGMLMKI</sequence>
<organism evidence="2">
    <name type="scientific">Kluyveromyces waltii</name>
    <name type="common">Yeast</name>
    <dbReference type="NCBI Taxonomy" id="4914"/>
    <lineage>
        <taxon>Eukaryota</taxon>
        <taxon>Fungi</taxon>
        <taxon>Dikarya</taxon>
        <taxon>Ascomycota</taxon>
        <taxon>Saccharomycotina</taxon>
        <taxon>Saccharomycetes</taxon>
        <taxon>Saccharomycetales</taxon>
        <taxon>Saccharomycetaceae</taxon>
        <taxon>Lachancea</taxon>
    </lineage>
</organism>
<dbReference type="SUPFAM" id="SSF57701">
    <property type="entry name" value="Zn2/Cys6 DNA-binding domain"/>
    <property type="match status" value="1"/>
</dbReference>
<feature type="domain" description="Zn(2)-C6 fungal-type" evidence="1">
    <location>
        <begin position="17"/>
        <end position="50"/>
    </location>
</feature>
<accession>A6H5D5</accession>
<gene>
    <name evidence="2" type="ORF">Kwal_KLLA0D00396g</name>
</gene>
<dbReference type="EMBL" id="AM748704">
    <property type="protein sequence ID" value="CAO02578.1"/>
    <property type="molecule type" value="Genomic_DNA"/>
</dbReference>
<dbReference type="PROSITE" id="PS00463">
    <property type="entry name" value="ZN2_CY6_FUNGAL_1"/>
    <property type="match status" value="1"/>
</dbReference>
<dbReference type="AlphaFoldDB" id="A6H5D5"/>
<dbReference type="Gene3D" id="4.10.240.10">
    <property type="entry name" value="Zn(2)-C6 fungal-type DNA-binding domain"/>
    <property type="match status" value="1"/>
</dbReference>
<name>A6H5D5_KLUWA</name>
<dbReference type="PROSITE" id="PS50048">
    <property type="entry name" value="ZN2_CY6_FUNGAL_2"/>
    <property type="match status" value="1"/>
</dbReference>
<proteinExistence type="predicted"/>
<dbReference type="InterPro" id="IPR036864">
    <property type="entry name" value="Zn2-C6_fun-type_DNA-bd_sf"/>
</dbReference>
<reference evidence="2" key="1">
    <citation type="submission" date="2007-06" db="EMBL/GenBank/DDBJ databases">
        <title>Mating-type locus of Kluyveromyces waltii.</title>
        <authorList>
            <person name="Gordon J.L."/>
            <person name="Wolfe K.H."/>
        </authorList>
    </citation>
    <scope>NUCLEOTIDE SEQUENCE</scope>
    <source>
        <strain evidence="2">CBS 6430</strain>
    </source>
</reference>
<dbReference type="CDD" id="cd00067">
    <property type="entry name" value="GAL4"/>
    <property type="match status" value="1"/>
</dbReference>
<dbReference type="InterPro" id="IPR001138">
    <property type="entry name" value="Zn2Cys6_DnaBD"/>
</dbReference>
<evidence type="ECO:0000259" key="1">
    <source>
        <dbReference type="PROSITE" id="PS50048"/>
    </source>
</evidence>
<evidence type="ECO:0000313" key="2">
    <source>
        <dbReference type="EMBL" id="CAO02573.1"/>
    </source>
</evidence>